<feature type="transmembrane region" description="Helical" evidence="1">
    <location>
        <begin position="45"/>
        <end position="64"/>
    </location>
</feature>
<keyword evidence="1" id="KW-0812">Transmembrane</keyword>
<dbReference type="OrthoDB" id="7630092at2"/>
<feature type="transmembrane region" description="Helical" evidence="1">
    <location>
        <begin position="135"/>
        <end position="153"/>
    </location>
</feature>
<dbReference type="Proteomes" id="UP000198510">
    <property type="component" value="Unassembled WGS sequence"/>
</dbReference>
<reference evidence="2 3" key="1">
    <citation type="submission" date="2016-10" db="EMBL/GenBank/DDBJ databases">
        <authorList>
            <person name="de Groot N.N."/>
        </authorList>
    </citation>
    <scope>NUCLEOTIDE SEQUENCE [LARGE SCALE GENOMIC DNA]</scope>
    <source>
        <strain evidence="2 3">DSM 25186</strain>
    </source>
</reference>
<sequence>MPIFNRTLDEHKQDFKNRKFLAMPLAGLFAWLVVGIAGLMLPTTVMVWVLFGMTGSIVYLGMAISKWTGEDFKDRTRPKNALDQLFFLTVGQALLVYALAIPFFLVDPTSLPLSVGILTGLMWLPLTWMIDHWVGAFHAVARTLVVLVLWYAFPEHRFVAIPFAIVLLYGVTIYVLHNRKIESGNRPAPQPTH</sequence>
<dbReference type="STRING" id="1075417.SAMN05421823_113116"/>
<keyword evidence="1" id="KW-1133">Transmembrane helix</keyword>
<feature type="transmembrane region" description="Helical" evidence="1">
    <location>
        <begin position="20"/>
        <end position="39"/>
    </location>
</feature>
<accession>A0A1G9T814</accession>
<dbReference type="RefSeq" id="WP_089687657.1">
    <property type="nucleotide sequence ID" value="NZ_FNFO01000013.1"/>
</dbReference>
<evidence type="ECO:0000313" key="3">
    <source>
        <dbReference type="Proteomes" id="UP000198510"/>
    </source>
</evidence>
<keyword evidence="1" id="KW-0472">Membrane</keyword>
<dbReference type="AlphaFoldDB" id="A0A1G9T814"/>
<dbReference type="EMBL" id="FNFO01000013">
    <property type="protein sequence ID" value="SDM43787.1"/>
    <property type="molecule type" value="Genomic_DNA"/>
</dbReference>
<keyword evidence="3" id="KW-1185">Reference proteome</keyword>
<evidence type="ECO:0000313" key="2">
    <source>
        <dbReference type="EMBL" id="SDM43787.1"/>
    </source>
</evidence>
<feature type="transmembrane region" description="Helical" evidence="1">
    <location>
        <begin position="159"/>
        <end position="176"/>
    </location>
</feature>
<gene>
    <name evidence="2" type="ORF">SAMN05421823_113116</name>
</gene>
<name>A0A1G9T814_9BACT</name>
<organism evidence="2 3">
    <name type="scientific">Catalinimonas alkaloidigena</name>
    <dbReference type="NCBI Taxonomy" id="1075417"/>
    <lineage>
        <taxon>Bacteria</taxon>
        <taxon>Pseudomonadati</taxon>
        <taxon>Bacteroidota</taxon>
        <taxon>Cytophagia</taxon>
        <taxon>Cytophagales</taxon>
        <taxon>Catalimonadaceae</taxon>
        <taxon>Catalinimonas</taxon>
    </lineage>
</organism>
<proteinExistence type="predicted"/>
<evidence type="ECO:0000256" key="1">
    <source>
        <dbReference type="SAM" id="Phobius"/>
    </source>
</evidence>
<feature type="transmembrane region" description="Helical" evidence="1">
    <location>
        <begin position="111"/>
        <end position="128"/>
    </location>
</feature>
<dbReference type="Pfam" id="PF22765">
    <property type="entry name" value="DUF7010"/>
    <property type="match status" value="1"/>
</dbReference>
<protein>
    <submittedName>
        <fullName evidence="2">Uncharacterized protein</fullName>
    </submittedName>
</protein>
<feature type="transmembrane region" description="Helical" evidence="1">
    <location>
        <begin position="85"/>
        <end position="105"/>
    </location>
</feature>
<dbReference type="InterPro" id="IPR053824">
    <property type="entry name" value="DUF7010"/>
</dbReference>